<proteinExistence type="predicted"/>
<keyword evidence="1" id="KW-0812">Transmembrane</keyword>
<keyword evidence="1" id="KW-0472">Membrane</keyword>
<accession>A0A369B517</accession>
<name>A0A369B517_9BACL</name>
<organism evidence="2 3">
    <name type="scientific">Fontibacillus phaseoli</name>
    <dbReference type="NCBI Taxonomy" id="1416533"/>
    <lineage>
        <taxon>Bacteria</taxon>
        <taxon>Bacillati</taxon>
        <taxon>Bacillota</taxon>
        <taxon>Bacilli</taxon>
        <taxon>Bacillales</taxon>
        <taxon>Paenibacillaceae</taxon>
        <taxon>Fontibacillus</taxon>
    </lineage>
</organism>
<feature type="transmembrane region" description="Helical" evidence="1">
    <location>
        <begin position="52"/>
        <end position="70"/>
    </location>
</feature>
<dbReference type="EMBL" id="QPJW01000014">
    <property type="protein sequence ID" value="RCX15647.1"/>
    <property type="molecule type" value="Genomic_DNA"/>
</dbReference>
<keyword evidence="3" id="KW-1185">Reference proteome</keyword>
<sequence>MNTALKPGRNSSRLSILIILNQGVESFSIIRINIELKVYLSFLKIHLKLKTLFFVLIRGSILIYLYEVILSKGKGREGSPSINLDDLRDTLPCLGYFKV</sequence>
<comment type="caution">
    <text evidence="2">The sequence shown here is derived from an EMBL/GenBank/DDBJ whole genome shotgun (WGS) entry which is preliminary data.</text>
</comment>
<dbReference type="AlphaFoldDB" id="A0A369B517"/>
<keyword evidence="1" id="KW-1133">Transmembrane helix</keyword>
<evidence type="ECO:0000313" key="2">
    <source>
        <dbReference type="EMBL" id="RCX15647.1"/>
    </source>
</evidence>
<evidence type="ECO:0000313" key="3">
    <source>
        <dbReference type="Proteomes" id="UP000253090"/>
    </source>
</evidence>
<evidence type="ECO:0000256" key="1">
    <source>
        <dbReference type="SAM" id="Phobius"/>
    </source>
</evidence>
<dbReference type="Proteomes" id="UP000253090">
    <property type="component" value="Unassembled WGS sequence"/>
</dbReference>
<protein>
    <submittedName>
        <fullName evidence="2">Uncharacterized protein</fullName>
    </submittedName>
</protein>
<reference evidence="2 3" key="1">
    <citation type="submission" date="2018-07" db="EMBL/GenBank/DDBJ databases">
        <title>Genomic Encyclopedia of Type Strains, Phase III (KMG-III): the genomes of soil and plant-associated and newly described type strains.</title>
        <authorList>
            <person name="Whitman W."/>
        </authorList>
    </citation>
    <scope>NUCLEOTIDE SEQUENCE [LARGE SCALE GENOMIC DNA]</scope>
    <source>
        <strain evidence="2 3">CECT 8333</strain>
    </source>
</reference>
<gene>
    <name evidence="2" type="ORF">DFP94_11495</name>
</gene>